<dbReference type="AlphaFoldDB" id="A0A2I2FLI2"/>
<organism evidence="1 2">
    <name type="scientific">Aspergillus candidus</name>
    <dbReference type="NCBI Taxonomy" id="41067"/>
    <lineage>
        <taxon>Eukaryota</taxon>
        <taxon>Fungi</taxon>
        <taxon>Dikarya</taxon>
        <taxon>Ascomycota</taxon>
        <taxon>Pezizomycotina</taxon>
        <taxon>Eurotiomycetes</taxon>
        <taxon>Eurotiomycetidae</taxon>
        <taxon>Eurotiales</taxon>
        <taxon>Aspergillaceae</taxon>
        <taxon>Aspergillus</taxon>
        <taxon>Aspergillus subgen. Circumdati</taxon>
    </lineage>
</organism>
<keyword evidence="2" id="KW-1185">Reference proteome</keyword>
<dbReference type="GeneID" id="36527984"/>
<dbReference type="RefSeq" id="XP_024675493.1">
    <property type="nucleotide sequence ID" value="XM_024820824.1"/>
</dbReference>
<sequence length="100" mass="11718">MTEFCKPFDLHLEDETIDLPNHRDRWRLGKRIAQAAYDRDSPYHEIRQIYNCVQVTPDTGREALLKYALNRLVHPDPSIRAIEADPRRSPMAVTEYPALE</sequence>
<dbReference type="EMBL" id="KZ559120">
    <property type="protein sequence ID" value="PLB41481.1"/>
    <property type="molecule type" value="Genomic_DNA"/>
</dbReference>
<name>A0A2I2FLI2_ASPCN</name>
<protein>
    <submittedName>
        <fullName evidence="1">Uncharacterized protein</fullName>
    </submittedName>
</protein>
<dbReference type="Proteomes" id="UP000234585">
    <property type="component" value="Unassembled WGS sequence"/>
</dbReference>
<reference evidence="1 2" key="1">
    <citation type="submission" date="2017-12" db="EMBL/GenBank/DDBJ databases">
        <authorList>
            <consortium name="DOE Joint Genome Institute"/>
            <person name="Haridas S."/>
            <person name="Kjaerbolling I."/>
            <person name="Vesth T.C."/>
            <person name="Frisvad J.C."/>
            <person name="Nybo J.L."/>
            <person name="Theobald S."/>
            <person name="Kuo A."/>
            <person name="Bowyer P."/>
            <person name="Matsuda Y."/>
            <person name="Mondo S."/>
            <person name="Lyhne E.K."/>
            <person name="Kogle M.E."/>
            <person name="Clum A."/>
            <person name="Lipzen A."/>
            <person name="Salamov A."/>
            <person name="Ngan C.Y."/>
            <person name="Daum C."/>
            <person name="Chiniquy J."/>
            <person name="Barry K."/>
            <person name="LaButti K."/>
            <person name="Simmons B.A."/>
            <person name="Magnuson J.K."/>
            <person name="Mortensen U.H."/>
            <person name="Larsen T.O."/>
            <person name="Grigoriev I.V."/>
            <person name="Baker S.E."/>
            <person name="Andersen M.R."/>
            <person name="Nordberg H.P."/>
            <person name="Cantor M.N."/>
            <person name="Hua S.X."/>
        </authorList>
    </citation>
    <scope>NUCLEOTIDE SEQUENCE [LARGE SCALE GENOMIC DNA]</scope>
    <source>
        <strain evidence="1 2">CBS 102.13</strain>
    </source>
</reference>
<gene>
    <name evidence="1" type="ORF">BDW47DRAFT_99148</name>
</gene>
<accession>A0A2I2FLI2</accession>
<evidence type="ECO:0000313" key="1">
    <source>
        <dbReference type="EMBL" id="PLB41481.1"/>
    </source>
</evidence>
<evidence type="ECO:0000313" key="2">
    <source>
        <dbReference type="Proteomes" id="UP000234585"/>
    </source>
</evidence>
<dbReference type="OrthoDB" id="5401170at2759"/>
<proteinExistence type="predicted"/>